<proteinExistence type="inferred from homology"/>
<dbReference type="AlphaFoldDB" id="A0A6A6REX1"/>
<protein>
    <recommendedName>
        <fullName evidence="3">alpha-galactosidase</fullName>
        <ecNumber evidence="3">3.2.1.22</ecNumber>
    </recommendedName>
</protein>
<gene>
    <name evidence="8" type="ORF">BU16DRAFT_546289</name>
</gene>
<accession>A0A6A6REX1</accession>
<dbReference type="Proteomes" id="UP000799750">
    <property type="component" value="Unassembled WGS sequence"/>
</dbReference>
<dbReference type="EMBL" id="MU004181">
    <property type="protein sequence ID" value="KAF2503285.1"/>
    <property type="molecule type" value="Genomic_DNA"/>
</dbReference>
<dbReference type="InterPro" id="IPR013785">
    <property type="entry name" value="Aldolase_TIM"/>
</dbReference>
<evidence type="ECO:0000256" key="1">
    <source>
        <dbReference type="ARBA" id="ARBA00001255"/>
    </source>
</evidence>
<dbReference type="InterPro" id="IPR002241">
    <property type="entry name" value="Glyco_hydro_27"/>
</dbReference>
<evidence type="ECO:0000256" key="2">
    <source>
        <dbReference type="ARBA" id="ARBA00009743"/>
    </source>
</evidence>
<reference evidence="8" key="1">
    <citation type="journal article" date="2020" name="Stud. Mycol.">
        <title>101 Dothideomycetes genomes: a test case for predicting lifestyles and emergence of pathogens.</title>
        <authorList>
            <person name="Haridas S."/>
            <person name="Albert R."/>
            <person name="Binder M."/>
            <person name="Bloem J."/>
            <person name="Labutti K."/>
            <person name="Salamov A."/>
            <person name="Andreopoulos B."/>
            <person name="Baker S."/>
            <person name="Barry K."/>
            <person name="Bills G."/>
            <person name="Bluhm B."/>
            <person name="Cannon C."/>
            <person name="Castanera R."/>
            <person name="Culley D."/>
            <person name="Daum C."/>
            <person name="Ezra D."/>
            <person name="Gonzalez J."/>
            <person name="Henrissat B."/>
            <person name="Kuo A."/>
            <person name="Liang C."/>
            <person name="Lipzen A."/>
            <person name="Lutzoni F."/>
            <person name="Magnuson J."/>
            <person name="Mondo S."/>
            <person name="Nolan M."/>
            <person name="Ohm R."/>
            <person name="Pangilinan J."/>
            <person name="Park H.-J."/>
            <person name="Ramirez L."/>
            <person name="Alfaro M."/>
            <person name="Sun H."/>
            <person name="Tritt A."/>
            <person name="Yoshinaga Y."/>
            <person name="Zwiers L.-H."/>
            <person name="Turgeon B."/>
            <person name="Goodwin S."/>
            <person name="Spatafora J."/>
            <person name="Crous P."/>
            <person name="Grigoriev I."/>
        </authorList>
    </citation>
    <scope>NUCLEOTIDE SEQUENCE</scope>
    <source>
        <strain evidence="8">CBS 269.34</strain>
    </source>
</reference>
<name>A0A6A6REX1_9PEZI</name>
<dbReference type="Pfam" id="PF16499">
    <property type="entry name" value="Melibiase_2"/>
    <property type="match status" value="2"/>
</dbReference>
<dbReference type="Gene3D" id="2.60.40.1180">
    <property type="entry name" value="Golgi alpha-mannosidase II"/>
    <property type="match status" value="1"/>
</dbReference>
<organism evidence="8 9">
    <name type="scientific">Lophium mytilinum</name>
    <dbReference type="NCBI Taxonomy" id="390894"/>
    <lineage>
        <taxon>Eukaryota</taxon>
        <taxon>Fungi</taxon>
        <taxon>Dikarya</taxon>
        <taxon>Ascomycota</taxon>
        <taxon>Pezizomycotina</taxon>
        <taxon>Dothideomycetes</taxon>
        <taxon>Pleosporomycetidae</taxon>
        <taxon>Mytilinidiales</taxon>
        <taxon>Mytilinidiaceae</taxon>
        <taxon>Lophium</taxon>
    </lineage>
</organism>
<sequence length="465" mass="49833">MPRTSVSSQCRTCHAATPLKVIRTELTPNGFTSPPRGWNSFPIQANPSITASFSFDQAGVITQCDELAVLGAGYEYCSLDSGWSVGDHGDDYGRITDDPDKFDLPALADHLHSKGLKVGVYVLPGAFCNDADKTIEGTSIKINDTMSGNNNGFARCDFDFAKDGVQQWHNSVVKLFAEWGVDLIKLDYITPGSPDNGGNLPADNSGSVIAFHKAIQNSGREIRLDISWKLDRSSEYFPIWASNADSMRTDQDVNESGSSIFVKWVTVQRAIDNYRDFIASVVKGDSDTLTIYPDMDNLLIGNAASISGVSDVQRQTIATHWFGAAANLIVGSDLTNLDYLGRKLLTDPDALGVAAFAAKFPMQPRNPGTGGLDAKQLQAWVGGPDASTGEAVVVLVNYGPDQGQGGFGTSDSGTQNVTASYEDLGLTGTYNVRNVWQKEDLGSVSGGLSAILDEGESRLFSLMPA</sequence>
<dbReference type="CDD" id="cd14792">
    <property type="entry name" value="GH27"/>
    <property type="match status" value="1"/>
</dbReference>
<dbReference type="OrthoDB" id="5795902at2759"/>
<dbReference type="Pfam" id="PF17801">
    <property type="entry name" value="Melibiase_C"/>
    <property type="match status" value="1"/>
</dbReference>
<keyword evidence="4" id="KW-0732">Signal</keyword>
<evidence type="ECO:0000313" key="9">
    <source>
        <dbReference type="Proteomes" id="UP000799750"/>
    </source>
</evidence>
<comment type="catalytic activity">
    <reaction evidence="1">
        <text>Hydrolysis of terminal, non-reducing alpha-D-galactose residues in alpha-D-galactosides, including galactose oligosaccharides, galactomannans and galactolipids.</text>
        <dbReference type="EC" id="3.2.1.22"/>
    </reaction>
</comment>
<evidence type="ECO:0000256" key="6">
    <source>
        <dbReference type="ARBA" id="ARBA00023295"/>
    </source>
</evidence>
<evidence type="ECO:0000313" key="8">
    <source>
        <dbReference type="EMBL" id="KAF2503285.1"/>
    </source>
</evidence>
<evidence type="ECO:0000259" key="7">
    <source>
        <dbReference type="Pfam" id="PF17801"/>
    </source>
</evidence>
<dbReference type="Gene3D" id="3.20.20.70">
    <property type="entry name" value="Aldolase class I"/>
    <property type="match status" value="1"/>
</dbReference>
<dbReference type="PANTHER" id="PTHR11452:SF33">
    <property type="entry name" value="ALPHA-GALACTOSIDASE 2"/>
    <property type="match status" value="1"/>
</dbReference>
<evidence type="ECO:0000256" key="3">
    <source>
        <dbReference type="ARBA" id="ARBA00012755"/>
    </source>
</evidence>
<keyword evidence="5 8" id="KW-0378">Hydrolase</keyword>
<dbReference type="SUPFAM" id="SSF51445">
    <property type="entry name" value="(Trans)glycosidases"/>
    <property type="match status" value="1"/>
</dbReference>
<dbReference type="SUPFAM" id="SSF51011">
    <property type="entry name" value="Glycosyl hydrolase domain"/>
    <property type="match status" value="1"/>
</dbReference>
<evidence type="ECO:0000256" key="4">
    <source>
        <dbReference type="ARBA" id="ARBA00022729"/>
    </source>
</evidence>
<dbReference type="InterPro" id="IPR013780">
    <property type="entry name" value="Glyco_hydro_b"/>
</dbReference>
<feature type="domain" description="Alpha galactosidase C-terminal" evidence="7">
    <location>
        <begin position="376"/>
        <end position="460"/>
    </location>
</feature>
<dbReference type="PANTHER" id="PTHR11452">
    <property type="entry name" value="ALPHA-GALACTOSIDASE/ALPHA-N-ACETYLGALACTOSAMINIDASE"/>
    <property type="match status" value="1"/>
</dbReference>
<dbReference type="EC" id="3.2.1.22" evidence="3"/>
<keyword evidence="6" id="KW-0326">Glycosidase</keyword>
<dbReference type="GO" id="GO:0004557">
    <property type="term" value="F:alpha-galactosidase activity"/>
    <property type="evidence" value="ECO:0007669"/>
    <property type="project" value="UniProtKB-EC"/>
</dbReference>
<dbReference type="InterPro" id="IPR041233">
    <property type="entry name" value="Melibiase_C"/>
</dbReference>
<evidence type="ECO:0000256" key="5">
    <source>
        <dbReference type="ARBA" id="ARBA00022801"/>
    </source>
</evidence>
<dbReference type="GO" id="GO:0005975">
    <property type="term" value="P:carbohydrate metabolic process"/>
    <property type="evidence" value="ECO:0007669"/>
    <property type="project" value="InterPro"/>
</dbReference>
<dbReference type="InterPro" id="IPR017853">
    <property type="entry name" value="GH"/>
</dbReference>
<keyword evidence="9" id="KW-1185">Reference proteome</keyword>
<comment type="similarity">
    <text evidence="2">Belongs to the glycosyl hydrolase 27 family.</text>
</comment>